<dbReference type="KEGG" id="chq:AQ619_13050"/>
<dbReference type="CDD" id="cd00831">
    <property type="entry name" value="CHS_like"/>
    <property type="match status" value="1"/>
</dbReference>
<dbReference type="InterPro" id="IPR001099">
    <property type="entry name" value="Chalcone/stilbene_synt_N"/>
</dbReference>
<dbReference type="InterPro" id="IPR012328">
    <property type="entry name" value="Chalcone/stilbene_synt_C"/>
</dbReference>
<evidence type="ECO:0000313" key="8">
    <source>
        <dbReference type="Proteomes" id="UP000056905"/>
    </source>
</evidence>
<evidence type="ECO:0000256" key="3">
    <source>
        <dbReference type="ARBA" id="ARBA00023315"/>
    </source>
</evidence>
<evidence type="ECO:0000259" key="5">
    <source>
        <dbReference type="Pfam" id="PF00195"/>
    </source>
</evidence>
<accession>A0A0P0P146</accession>
<feature type="domain" description="Chalcone/stilbene synthase N-terminal" evidence="5">
    <location>
        <begin position="5"/>
        <end position="204"/>
    </location>
</feature>
<evidence type="ECO:0000256" key="2">
    <source>
        <dbReference type="ARBA" id="ARBA00022679"/>
    </source>
</evidence>
<name>A0A0P0P146_9CAUL</name>
<dbReference type="Pfam" id="PF02797">
    <property type="entry name" value="Chal_sti_synt_C"/>
    <property type="match status" value="1"/>
</dbReference>
<dbReference type="InterPro" id="IPR016039">
    <property type="entry name" value="Thiolase-like"/>
</dbReference>
<feature type="active site" description="Acyl-thioester intermediate" evidence="4">
    <location>
        <position position="142"/>
    </location>
</feature>
<evidence type="ECO:0000313" key="7">
    <source>
        <dbReference type="EMBL" id="ALL14192.1"/>
    </source>
</evidence>
<dbReference type="Gene3D" id="3.40.47.10">
    <property type="match status" value="2"/>
</dbReference>
<dbReference type="PANTHER" id="PTHR11877">
    <property type="entry name" value="HYDROXYMETHYLGLUTARYL-COA SYNTHASE"/>
    <property type="match status" value="1"/>
</dbReference>
<proteinExistence type="inferred from homology"/>
<feature type="domain" description="Chalcone/stilbene synthase C-terminal" evidence="6">
    <location>
        <begin position="219"/>
        <end position="348"/>
    </location>
</feature>
<dbReference type="RefSeq" id="WP_062148345.1">
    <property type="nucleotide sequence ID" value="NZ_CP013002.1"/>
</dbReference>
<reference evidence="7 8" key="1">
    <citation type="submission" date="2015-10" db="EMBL/GenBank/DDBJ databases">
        <title>Conservation of the essential genome among Caulobacter and Brevundimonas species.</title>
        <authorList>
            <person name="Scott D."/>
            <person name="Ely B."/>
        </authorList>
    </citation>
    <scope>NUCLEOTIDE SEQUENCE [LARGE SCALE GENOMIC DNA]</scope>
    <source>
        <strain evidence="7 8">CB4</strain>
    </source>
</reference>
<dbReference type="PROSITE" id="PS00441">
    <property type="entry name" value="CHALCONE_SYNTH"/>
    <property type="match status" value="1"/>
</dbReference>
<dbReference type="GO" id="GO:0016747">
    <property type="term" value="F:acyltransferase activity, transferring groups other than amino-acyl groups"/>
    <property type="evidence" value="ECO:0007669"/>
    <property type="project" value="InterPro"/>
</dbReference>
<sequence>MSAPVAVLSLATASPPHQMPQAQVAEVARRLFEDKFPQFDRMAKVFDTAGIATRQSVLPIDWYLQPRSWPERTEAYLRGGVDLFVDAAQAALDEAGLKGADVDIIVTVSSTGIATPSLEARAMARVGFRPDAARVPVFGLGCAGGATSLALAARLAKATPGAVVLLVIVELCTLAFRLEDLSKADIVATALFGDGAAAAVLRCDEGGFAHVEGMAEHTWPDTLDIMGWRVDPQGLGVIFARAIPPFARANLRPAMEEMLASQKLGLDDVDRFICHPGGMKVIDAMEAALSMGQGRLDHERAVLRDHGNMSAPTVLYVLDRARRAGLPDRSVVTALGPGFTSSTVTLRSAA</sequence>
<dbReference type="InterPro" id="IPR011141">
    <property type="entry name" value="Polyketide_synthase_type-III"/>
</dbReference>
<organism evidence="7 8">
    <name type="scientific">Caulobacter henricii</name>
    <dbReference type="NCBI Taxonomy" id="69395"/>
    <lineage>
        <taxon>Bacteria</taxon>
        <taxon>Pseudomonadati</taxon>
        <taxon>Pseudomonadota</taxon>
        <taxon>Alphaproteobacteria</taxon>
        <taxon>Caulobacterales</taxon>
        <taxon>Caulobacteraceae</taxon>
        <taxon>Caulobacter</taxon>
    </lineage>
</organism>
<gene>
    <name evidence="7" type="ORF">AQ619_13050</name>
</gene>
<dbReference type="STRING" id="69395.AQ619_13050"/>
<dbReference type="Pfam" id="PF00195">
    <property type="entry name" value="Chal_sti_synt_N"/>
    <property type="match status" value="1"/>
</dbReference>
<protein>
    <submittedName>
        <fullName evidence="7">Chalcone synthase</fullName>
    </submittedName>
</protein>
<comment type="similarity">
    <text evidence="1">Belongs to the thiolase-like superfamily. Chalcone/stilbene synthases family.</text>
</comment>
<evidence type="ECO:0000259" key="6">
    <source>
        <dbReference type="Pfam" id="PF02797"/>
    </source>
</evidence>
<keyword evidence="2" id="KW-0808">Transferase</keyword>
<keyword evidence="3" id="KW-0012">Acyltransferase</keyword>
<dbReference type="GO" id="GO:0030639">
    <property type="term" value="P:polyketide biosynthetic process"/>
    <property type="evidence" value="ECO:0007669"/>
    <property type="project" value="TreeGrafter"/>
</dbReference>
<evidence type="ECO:0000256" key="1">
    <source>
        <dbReference type="ARBA" id="ARBA00005531"/>
    </source>
</evidence>
<dbReference type="PANTHER" id="PTHR11877:SF99">
    <property type="entry name" value="1,3,6,8-TETRAHYDROXYNAPHTHALENE SYNTHASE"/>
    <property type="match status" value="1"/>
</dbReference>
<dbReference type="InterPro" id="IPR018088">
    <property type="entry name" value="Chalcone/stilbene_synthase_AS"/>
</dbReference>
<dbReference type="SUPFAM" id="SSF53901">
    <property type="entry name" value="Thiolase-like"/>
    <property type="match status" value="1"/>
</dbReference>
<dbReference type="EMBL" id="CP013002">
    <property type="protein sequence ID" value="ALL14192.1"/>
    <property type="molecule type" value="Genomic_DNA"/>
</dbReference>
<evidence type="ECO:0000256" key="4">
    <source>
        <dbReference type="PIRSR" id="PIRSR000451-1"/>
    </source>
</evidence>
<keyword evidence="8" id="KW-1185">Reference proteome</keyword>
<dbReference type="Proteomes" id="UP000056905">
    <property type="component" value="Chromosome"/>
</dbReference>
<dbReference type="AlphaFoldDB" id="A0A0P0P146"/>
<dbReference type="OrthoDB" id="9786288at2"/>
<dbReference type="PIRSF" id="PIRSF000451">
    <property type="entry name" value="PKS_III"/>
    <property type="match status" value="1"/>
</dbReference>